<accession>A0A1X9MC61</accession>
<name>A0A1X9MC61_9BACI</name>
<proteinExistence type="predicted"/>
<dbReference type="STRING" id="199441.BkAM31D_14850"/>
<dbReference type="AlphaFoldDB" id="A0A1X9MC61"/>
<evidence type="ECO:0000313" key="2">
    <source>
        <dbReference type="Proteomes" id="UP000193006"/>
    </source>
</evidence>
<reference evidence="1 2" key="1">
    <citation type="submission" date="2017-04" db="EMBL/GenBank/DDBJ databases">
        <title>Bacillus krulwichiae AM31D Genome sequencing and assembly.</title>
        <authorList>
            <person name="Krulwich T.A."/>
            <person name="Anastor L."/>
            <person name="Ehrlich R."/>
            <person name="Ehrlich G.D."/>
            <person name="Janto B."/>
        </authorList>
    </citation>
    <scope>NUCLEOTIDE SEQUENCE [LARGE SCALE GENOMIC DNA]</scope>
    <source>
        <strain evidence="1 2">AM31D</strain>
    </source>
</reference>
<organism evidence="1 2">
    <name type="scientific">Halalkalibacter krulwichiae</name>
    <dbReference type="NCBI Taxonomy" id="199441"/>
    <lineage>
        <taxon>Bacteria</taxon>
        <taxon>Bacillati</taxon>
        <taxon>Bacillota</taxon>
        <taxon>Bacilli</taxon>
        <taxon>Bacillales</taxon>
        <taxon>Bacillaceae</taxon>
        <taxon>Halalkalibacter</taxon>
    </lineage>
</organism>
<gene>
    <name evidence="1" type="ORF">BkAM31D_14850</name>
</gene>
<dbReference type="Proteomes" id="UP000193006">
    <property type="component" value="Chromosome"/>
</dbReference>
<keyword evidence="2" id="KW-1185">Reference proteome</keyword>
<sequence>MFGIQNPSTSQKIKQPRSIAFTNGQIFQGRITNLYPNDVATLTMNGIQLTARMEVALTVGQRYWFEVKEASGIPRLKIIDDNIKQRESSATTSTERLRQQLDLPSTKSMSTLLRLLSRNQLPFLKEDVLKGYTILRELNQLNERGYRTIMNMIKSSIHISREAFLSFQSMEKQPSLLAQITKLYHSLEPINTPASKEVRLLIENIIKPNYTQIIQSPITQLLAKLGENEGARQLLSRLGILKRETPIQEIFQTFERNFKNPTYREIVEKLWPETSTNRDLLNMNQLIRKVNIAAGKQGMGQLQQLLQLFHSPIRAEEVYAKWLQLPQASLSQEEKNVLQTILMTATPFNIQEAPGLHLKNLFLMLGLQYENDLASFFQGDLGQESIHSNRLKALLMMLTQHDLPENVSVQVKQSLVRLTGQQLLMHEQSGAFHQYLYQLPIVLGTYSTDLTLKWEGKKDDEGKLDPKYCRVLFYLTLAHLREIIIDVHIQNRIVQIDIYNDKERPDALLSLLLPLLDKL</sequence>
<evidence type="ECO:0000313" key="1">
    <source>
        <dbReference type="EMBL" id="ARK31017.1"/>
    </source>
</evidence>
<dbReference type="KEGG" id="bkw:BkAM31D_14850"/>
<protein>
    <submittedName>
        <fullName evidence="1">Uncharacterized protein</fullName>
    </submittedName>
</protein>
<dbReference type="RefSeq" id="WP_085449800.1">
    <property type="nucleotide sequence ID" value="NZ_CP020814.1"/>
</dbReference>
<dbReference type="EMBL" id="CP020814">
    <property type="protein sequence ID" value="ARK31017.1"/>
    <property type="molecule type" value="Genomic_DNA"/>
</dbReference>